<sequence>MYNLIDKQSMKGEGKRMNKFTFDNMPQLRVLSNEQVKEMHEKALYVLENLGIIFAYDEALDLLEGAGCEVDRTTQKVKFPREVVENAIKSAPSTFDLYDRNGEFYCTFGDGKTRFNPGSSAGNVLESDGETVRLSGVKDLKLLTKVAQSLPHIDFVSSSIVCEEAPGELGSQYLYYTEMQNSIKPIIGGSTDAEGVPRTFKLLKAVLGSEEAVRTKPYTLFDICVTSPLKWSHIGARNIIDCVRMDIPINLISAQIAGATGPITLAGCILNHTVEILAGLVLAQVTKPGHPVSYGGAPCIFNMKTMYTPMESMECSMVMAGYAQMGHYYGLPVHTYAAMSDAKIVDYQAGSESARSGLMAMMAGVSNVSGPGGLNVIAEMSIEKLVIDNDYIGTLKHLQKGIRFDDEALAADLLLEVGSGGNFMTQKHTLKNYKKEQNYSNITMNYQERAAWIKEGKKSIMDKAREYVQEIDKQTICPLSDEQRKALDAAFIEVCADAGLSEEVAKDLIKKYDEA</sequence>
<accession>A0A845QI07</accession>
<organism evidence="4 5">
    <name type="scientific">Anaerotruncus colihominis</name>
    <dbReference type="NCBI Taxonomy" id="169435"/>
    <lineage>
        <taxon>Bacteria</taxon>
        <taxon>Bacillati</taxon>
        <taxon>Bacillota</taxon>
        <taxon>Clostridia</taxon>
        <taxon>Eubacteriales</taxon>
        <taxon>Oscillospiraceae</taxon>
        <taxon>Anaerotruncus</taxon>
    </lineage>
</organism>
<dbReference type="InterPro" id="IPR010426">
    <property type="entry name" value="MTTB_MeTrfase"/>
</dbReference>
<dbReference type="GO" id="GO:0015948">
    <property type="term" value="P:methanogenesis"/>
    <property type="evidence" value="ECO:0007669"/>
    <property type="project" value="InterPro"/>
</dbReference>
<name>A0A845QI07_9FIRM</name>
<evidence type="ECO:0000313" key="5">
    <source>
        <dbReference type="Proteomes" id="UP000446866"/>
    </source>
</evidence>
<evidence type="ECO:0000256" key="1">
    <source>
        <dbReference type="ARBA" id="ARBA00007137"/>
    </source>
</evidence>
<gene>
    <name evidence="4" type="ORF">D0435_01335</name>
</gene>
<dbReference type="InterPro" id="IPR038601">
    <property type="entry name" value="MttB-like_sf"/>
</dbReference>
<dbReference type="Gene3D" id="3.20.20.480">
    <property type="entry name" value="Trimethylamine methyltransferase-like"/>
    <property type="match status" value="1"/>
</dbReference>
<dbReference type="AlphaFoldDB" id="A0A845QI07"/>
<dbReference type="Proteomes" id="UP000446866">
    <property type="component" value="Unassembled WGS sequence"/>
</dbReference>
<keyword evidence="5" id="KW-1185">Reference proteome</keyword>
<evidence type="ECO:0000256" key="3">
    <source>
        <dbReference type="ARBA" id="ARBA00022679"/>
    </source>
</evidence>
<proteinExistence type="inferred from homology"/>
<dbReference type="GO" id="GO:0032259">
    <property type="term" value="P:methylation"/>
    <property type="evidence" value="ECO:0007669"/>
    <property type="project" value="UniProtKB-KW"/>
</dbReference>
<comment type="caution">
    <text evidence="4">The sequence shown here is derived from an EMBL/GenBank/DDBJ whole genome shotgun (WGS) entry which is preliminary data.</text>
</comment>
<dbReference type="EMBL" id="QXWK01000001">
    <property type="protein sequence ID" value="NBH60317.1"/>
    <property type="molecule type" value="Genomic_DNA"/>
</dbReference>
<keyword evidence="3" id="KW-0808">Transferase</keyword>
<reference evidence="4 5" key="1">
    <citation type="submission" date="2018-08" db="EMBL/GenBank/DDBJ databases">
        <title>Murine metabolic-syndrome-specific gut microbial biobank.</title>
        <authorList>
            <person name="Liu C."/>
        </authorList>
    </citation>
    <scope>NUCLEOTIDE SEQUENCE [LARGE SCALE GENOMIC DNA]</scope>
    <source>
        <strain evidence="4 5">28</strain>
    </source>
</reference>
<evidence type="ECO:0008006" key="6">
    <source>
        <dbReference type="Google" id="ProtNLM"/>
    </source>
</evidence>
<evidence type="ECO:0000256" key="2">
    <source>
        <dbReference type="ARBA" id="ARBA00022603"/>
    </source>
</evidence>
<dbReference type="GO" id="GO:0008168">
    <property type="term" value="F:methyltransferase activity"/>
    <property type="evidence" value="ECO:0007669"/>
    <property type="project" value="UniProtKB-KW"/>
</dbReference>
<keyword evidence="2" id="KW-0489">Methyltransferase</keyword>
<dbReference type="Pfam" id="PF06253">
    <property type="entry name" value="MTTB"/>
    <property type="match status" value="1"/>
</dbReference>
<evidence type="ECO:0000313" key="4">
    <source>
        <dbReference type="EMBL" id="NBH60317.1"/>
    </source>
</evidence>
<comment type="similarity">
    <text evidence="1">Belongs to the trimethylamine methyltransferase family.</text>
</comment>
<protein>
    <recommendedName>
        <fullName evidence="6">Trimethylamine methyltransferase</fullName>
    </recommendedName>
</protein>